<protein>
    <recommendedName>
        <fullName evidence="4">Mid2 domain-containing protein</fullName>
    </recommendedName>
</protein>
<gene>
    <name evidence="3" type="ORF">JR316_003664</name>
</gene>
<keyword evidence="2" id="KW-0472">Membrane</keyword>
<dbReference type="EMBL" id="JAFIQS010000003">
    <property type="protein sequence ID" value="KAG5171577.1"/>
    <property type="molecule type" value="Genomic_DNA"/>
</dbReference>
<evidence type="ECO:0000256" key="1">
    <source>
        <dbReference type="SAM" id="MobiDB-lite"/>
    </source>
</evidence>
<dbReference type="OrthoDB" id="3070200at2759"/>
<reference evidence="3" key="1">
    <citation type="submission" date="2021-02" db="EMBL/GenBank/DDBJ databases">
        <title>Psilocybe cubensis genome.</title>
        <authorList>
            <person name="Mckernan K.J."/>
            <person name="Crawford S."/>
            <person name="Trippe A."/>
            <person name="Kane L.T."/>
            <person name="Mclaughlin S."/>
        </authorList>
    </citation>
    <scope>NUCLEOTIDE SEQUENCE [LARGE SCALE GENOMIC DNA]</scope>
    <source>
        <strain evidence="3">MGC-MH-2018</strain>
    </source>
</reference>
<evidence type="ECO:0008006" key="4">
    <source>
        <dbReference type="Google" id="ProtNLM"/>
    </source>
</evidence>
<keyword evidence="2" id="KW-1133">Transmembrane helix</keyword>
<proteinExistence type="predicted"/>
<keyword evidence="2" id="KW-0812">Transmembrane</keyword>
<organism evidence="3">
    <name type="scientific">Psilocybe cubensis</name>
    <name type="common">Psychedelic mushroom</name>
    <name type="synonym">Stropharia cubensis</name>
    <dbReference type="NCBI Taxonomy" id="181762"/>
    <lineage>
        <taxon>Eukaryota</taxon>
        <taxon>Fungi</taxon>
        <taxon>Dikarya</taxon>
        <taxon>Basidiomycota</taxon>
        <taxon>Agaricomycotina</taxon>
        <taxon>Agaricomycetes</taxon>
        <taxon>Agaricomycetidae</taxon>
        <taxon>Agaricales</taxon>
        <taxon>Agaricineae</taxon>
        <taxon>Strophariaceae</taxon>
        <taxon>Psilocybe</taxon>
    </lineage>
</organism>
<comment type="caution">
    <text evidence="3">The sequence shown here is derived from an EMBL/GenBank/DDBJ whole genome shotgun (WGS) entry which is preliminary data.</text>
</comment>
<feature type="region of interest" description="Disordered" evidence="1">
    <location>
        <begin position="1"/>
        <end position="38"/>
    </location>
</feature>
<feature type="transmembrane region" description="Helical" evidence="2">
    <location>
        <begin position="131"/>
        <end position="153"/>
    </location>
</feature>
<evidence type="ECO:0000313" key="3">
    <source>
        <dbReference type="EMBL" id="KAG5171577.1"/>
    </source>
</evidence>
<evidence type="ECO:0000256" key="2">
    <source>
        <dbReference type="SAM" id="Phobius"/>
    </source>
</evidence>
<accession>A0A8H7Y2F4</accession>
<name>A0A8H7Y2F4_PSICU</name>
<sequence length="229" mass="24391">MRPTSVHSAVTTSTVSVQPPSLPSTPVANGNNFGSSSTFTPSESISLSSLSSISSPIASHSDPESSAPHQSSSSYSVITFSTTNENGYTIDVTSTSFFMPLSTNSASNGGSINNAKTDSTSAASKGANVRAIVGGIVGAITFILLLLFAIWTIRRRKKNRMAPSSEFIRSYGTPFGSGSESRFRHLDDSTYDADAQSISNFPFETALSHGTQESYRSYFHQTREKSDIN</sequence>
<dbReference type="AlphaFoldDB" id="A0A8H7Y2F4"/>
<feature type="compositionally biased region" description="Low complexity" evidence="1">
    <location>
        <begin position="1"/>
        <end position="27"/>
    </location>
</feature>